<keyword evidence="5 6" id="KW-0472">Membrane</keyword>
<dbReference type="GO" id="GO:0016020">
    <property type="term" value="C:membrane"/>
    <property type="evidence" value="ECO:0007669"/>
    <property type="project" value="UniProtKB-SubCell"/>
</dbReference>
<dbReference type="AlphaFoldDB" id="A0AAP0IQY7"/>
<feature type="transmembrane region" description="Helical" evidence="6">
    <location>
        <begin position="144"/>
        <end position="162"/>
    </location>
</feature>
<feature type="transmembrane region" description="Helical" evidence="6">
    <location>
        <begin position="433"/>
        <end position="457"/>
    </location>
</feature>
<sequence length="518" mass="55955">MTAENGNLQRPLLSNGASEGQEDLNNNGESSSSFIAGPVSSDIEPISSPRDFFREFGAECKKLWVLAGPAIFTALCRYTLGAITQAFAGHLGDLELAAVSIENSVIAGFSVGVALGMGSALETLCGQAYGAGQLDMLGVYLQRSWVIVNTTGLILSPLYIFGKQLLRLIGQKQEIADAAGTFAIWMLPQLFAYTMNFPIVKFLQAQRRMMIMAVVAAVALGFHTLLSWFLMFKLKWGLAGAAVALNASWCFIVASLLVYIFSGACGQAWSGFSWMAFKNLWSFVKLSVASAVMLCLEVWYFMALILFAGYLKNPEISVDALSICMNILGWALMVAIGSNAATSIRVSNELGAGHPRTAKFAIVVVVVNSFFIGLVLALILITFRQEYPTAFTSSEVVRKLVSSLTPLLAFSIVINSVQPVLTGAAVGAGWQGLVAYVNVGCYYIFGIPLGLLLGYTLNYGVRGIWIGMITGTVAQTCVLLILTYRTNWDKEASVAEDRIREWGGKHDDKGTMNSRVDS</sequence>
<evidence type="ECO:0000256" key="5">
    <source>
        <dbReference type="ARBA" id="ARBA00023136"/>
    </source>
</evidence>
<evidence type="ECO:0000313" key="9">
    <source>
        <dbReference type="Proteomes" id="UP001419268"/>
    </source>
</evidence>
<evidence type="ECO:0000313" key="8">
    <source>
        <dbReference type="EMBL" id="KAK9119810.1"/>
    </source>
</evidence>
<feature type="compositionally biased region" description="Polar residues" evidence="7">
    <location>
        <begin position="15"/>
        <end position="31"/>
    </location>
</feature>
<proteinExistence type="inferred from homology"/>
<dbReference type="Pfam" id="PF01554">
    <property type="entry name" value="MatE"/>
    <property type="match status" value="2"/>
</dbReference>
<evidence type="ECO:0000256" key="7">
    <source>
        <dbReference type="SAM" id="MobiDB-lite"/>
    </source>
</evidence>
<reference evidence="8 9" key="1">
    <citation type="submission" date="2024-01" db="EMBL/GenBank/DDBJ databases">
        <title>Genome assemblies of Stephania.</title>
        <authorList>
            <person name="Yang L."/>
        </authorList>
    </citation>
    <scope>NUCLEOTIDE SEQUENCE [LARGE SCALE GENOMIC DNA]</scope>
    <source>
        <strain evidence="8">JXDWG</strain>
        <tissue evidence="8">Leaf</tissue>
    </source>
</reference>
<protein>
    <recommendedName>
        <fullName evidence="6">Protein DETOXIFICATION</fullName>
    </recommendedName>
    <alternativeName>
        <fullName evidence="6">Multidrug and toxic compound extrusion protein</fullName>
    </alternativeName>
</protein>
<evidence type="ECO:0000256" key="6">
    <source>
        <dbReference type="RuleBase" id="RU004914"/>
    </source>
</evidence>
<keyword evidence="4 6" id="KW-1133">Transmembrane helix</keyword>
<feature type="transmembrane region" description="Helical" evidence="6">
    <location>
        <begin position="360"/>
        <end position="383"/>
    </location>
</feature>
<dbReference type="InterPro" id="IPR045069">
    <property type="entry name" value="MATE_euk"/>
</dbReference>
<feature type="transmembrane region" description="Helical" evidence="6">
    <location>
        <begin position="210"/>
        <end position="230"/>
    </location>
</feature>
<dbReference type="NCBIfam" id="TIGR00797">
    <property type="entry name" value="matE"/>
    <property type="match status" value="1"/>
</dbReference>
<organism evidence="8 9">
    <name type="scientific">Stephania cephalantha</name>
    <dbReference type="NCBI Taxonomy" id="152367"/>
    <lineage>
        <taxon>Eukaryota</taxon>
        <taxon>Viridiplantae</taxon>
        <taxon>Streptophyta</taxon>
        <taxon>Embryophyta</taxon>
        <taxon>Tracheophyta</taxon>
        <taxon>Spermatophyta</taxon>
        <taxon>Magnoliopsida</taxon>
        <taxon>Ranunculales</taxon>
        <taxon>Menispermaceae</taxon>
        <taxon>Menispermoideae</taxon>
        <taxon>Cissampelideae</taxon>
        <taxon>Stephania</taxon>
    </lineage>
</organism>
<name>A0AAP0IQY7_9MAGN</name>
<evidence type="ECO:0000256" key="2">
    <source>
        <dbReference type="ARBA" id="ARBA00010199"/>
    </source>
</evidence>
<dbReference type="EMBL" id="JBBNAG010000007">
    <property type="protein sequence ID" value="KAK9119810.1"/>
    <property type="molecule type" value="Genomic_DNA"/>
</dbReference>
<accession>A0AAP0IQY7</accession>
<comment type="subcellular location">
    <subcellularLocation>
        <location evidence="1">Membrane</location>
        <topology evidence="1">Multi-pass membrane protein</topology>
    </subcellularLocation>
</comment>
<feature type="region of interest" description="Disordered" evidence="7">
    <location>
        <begin position="1"/>
        <end position="31"/>
    </location>
</feature>
<evidence type="ECO:0000256" key="4">
    <source>
        <dbReference type="ARBA" id="ARBA00022989"/>
    </source>
</evidence>
<dbReference type="CDD" id="cd13132">
    <property type="entry name" value="MATE_eukaryotic"/>
    <property type="match status" value="1"/>
</dbReference>
<gene>
    <name evidence="8" type="ORF">Scep_017903</name>
</gene>
<dbReference type="PANTHER" id="PTHR11206">
    <property type="entry name" value="MULTIDRUG RESISTANCE PROTEIN"/>
    <property type="match status" value="1"/>
</dbReference>
<dbReference type="InterPro" id="IPR002528">
    <property type="entry name" value="MATE_fam"/>
</dbReference>
<evidence type="ECO:0000256" key="1">
    <source>
        <dbReference type="ARBA" id="ARBA00004141"/>
    </source>
</evidence>
<feature type="transmembrane region" description="Helical" evidence="6">
    <location>
        <begin position="463"/>
        <end position="484"/>
    </location>
</feature>
<keyword evidence="3 6" id="KW-0812">Transmembrane</keyword>
<comment type="caution">
    <text evidence="6">Lacks conserved residue(s) required for the propagation of feature annotation.</text>
</comment>
<dbReference type="GO" id="GO:0015297">
    <property type="term" value="F:antiporter activity"/>
    <property type="evidence" value="ECO:0007669"/>
    <property type="project" value="InterPro"/>
</dbReference>
<comment type="similarity">
    <text evidence="2 6">Belongs to the multi antimicrobial extrusion (MATE) (TC 2.A.66.1) family.</text>
</comment>
<evidence type="ECO:0000256" key="3">
    <source>
        <dbReference type="ARBA" id="ARBA00022692"/>
    </source>
</evidence>
<feature type="transmembrane region" description="Helical" evidence="6">
    <location>
        <begin position="320"/>
        <end position="340"/>
    </location>
</feature>
<dbReference type="GO" id="GO:1990961">
    <property type="term" value="P:xenobiotic detoxification by transmembrane export across the plasma membrane"/>
    <property type="evidence" value="ECO:0007669"/>
    <property type="project" value="InterPro"/>
</dbReference>
<dbReference type="GO" id="GO:0042910">
    <property type="term" value="F:xenobiotic transmembrane transporter activity"/>
    <property type="evidence" value="ECO:0007669"/>
    <property type="project" value="InterPro"/>
</dbReference>
<keyword evidence="9" id="KW-1185">Reference proteome</keyword>
<feature type="transmembrane region" description="Helical" evidence="6">
    <location>
        <begin position="403"/>
        <end position="421"/>
    </location>
</feature>
<feature type="transmembrane region" description="Helical" evidence="6">
    <location>
        <begin position="283"/>
        <end position="308"/>
    </location>
</feature>
<comment type="caution">
    <text evidence="8">The sequence shown here is derived from an EMBL/GenBank/DDBJ whole genome shotgun (WGS) entry which is preliminary data.</text>
</comment>
<dbReference type="Proteomes" id="UP001419268">
    <property type="component" value="Unassembled WGS sequence"/>
</dbReference>
<feature type="transmembrane region" description="Helical" evidence="6">
    <location>
        <begin position="182"/>
        <end position="203"/>
    </location>
</feature>